<evidence type="ECO:0000256" key="1">
    <source>
        <dbReference type="SAM" id="MobiDB-lite"/>
    </source>
</evidence>
<dbReference type="AlphaFoldDB" id="A0A7E4VAZ8"/>
<dbReference type="WBParaSite" id="Pan_g18644.t1">
    <property type="protein sequence ID" value="Pan_g18644.t1"/>
    <property type="gene ID" value="Pan_g18644"/>
</dbReference>
<proteinExistence type="predicted"/>
<name>A0A7E4VAZ8_PANRE</name>
<evidence type="ECO:0000313" key="2">
    <source>
        <dbReference type="Proteomes" id="UP000492821"/>
    </source>
</evidence>
<organism evidence="2 3">
    <name type="scientific">Panagrellus redivivus</name>
    <name type="common">Microworm</name>
    <dbReference type="NCBI Taxonomy" id="6233"/>
    <lineage>
        <taxon>Eukaryota</taxon>
        <taxon>Metazoa</taxon>
        <taxon>Ecdysozoa</taxon>
        <taxon>Nematoda</taxon>
        <taxon>Chromadorea</taxon>
        <taxon>Rhabditida</taxon>
        <taxon>Tylenchina</taxon>
        <taxon>Panagrolaimomorpha</taxon>
        <taxon>Panagrolaimoidea</taxon>
        <taxon>Panagrolaimidae</taxon>
        <taxon>Panagrellus</taxon>
    </lineage>
</organism>
<evidence type="ECO:0000313" key="3">
    <source>
        <dbReference type="WBParaSite" id="Pan_g18644.t1"/>
    </source>
</evidence>
<reference evidence="3" key="2">
    <citation type="submission" date="2020-10" db="UniProtKB">
        <authorList>
            <consortium name="WormBaseParasite"/>
        </authorList>
    </citation>
    <scope>IDENTIFICATION</scope>
</reference>
<protein>
    <submittedName>
        <fullName evidence="3">FGE-sulfatase domain-containing protein</fullName>
    </submittedName>
</protein>
<feature type="region of interest" description="Disordered" evidence="1">
    <location>
        <begin position="1"/>
        <end position="21"/>
    </location>
</feature>
<reference evidence="2" key="1">
    <citation type="journal article" date="2013" name="Genetics">
        <title>The draft genome and transcriptome of Panagrellus redivivus are shaped by the harsh demands of a free-living lifestyle.</title>
        <authorList>
            <person name="Srinivasan J."/>
            <person name="Dillman A.R."/>
            <person name="Macchietto M.G."/>
            <person name="Heikkinen L."/>
            <person name="Lakso M."/>
            <person name="Fracchia K.M."/>
            <person name="Antoshechkin I."/>
            <person name="Mortazavi A."/>
            <person name="Wong G."/>
            <person name="Sternberg P.W."/>
        </authorList>
    </citation>
    <scope>NUCLEOTIDE SEQUENCE [LARGE SCALE GENOMIC DNA]</scope>
    <source>
        <strain evidence="2">MT8872</strain>
    </source>
</reference>
<accession>A0A7E4VAZ8</accession>
<keyword evidence="2" id="KW-1185">Reference proteome</keyword>
<sequence>MSRPSHKGPVASDVKTTPDCGAKSGKMEYEFIVEPGIFRMSRSSPAKGSVDETVFQGLCLWPQGQGVQVM</sequence>
<dbReference type="Proteomes" id="UP000492821">
    <property type="component" value="Unassembled WGS sequence"/>
</dbReference>